<gene>
    <name evidence="1" type="ORF">TH68_11040</name>
</gene>
<comment type="caution">
    <text evidence="1">The sequence shown here is derived from an EMBL/GenBank/DDBJ whole genome shotgun (WGS) entry which is preliminary data.</text>
</comment>
<sequence length="61" mass="6996">MALNRWLRRLVGFQGREGRLRRLEAATAAALRIQTIELRHFQGDLARFDQELDGSSGRLAM</sequence>
<evidence type="ECO:0000313" key="1">
    <source>
        <dbReference type="EMBL" id="KKZ10354.1"/>
    </source>
</evidence>
<organism evidence="1 2">
    <name type="scientific">Candidatus Synechococcus spongiarum 142</name>
    <dbReference type="NCBI Taxonomy" id="1608213"/>
    <lineage>
        <taxon>Bacteria</taxon>
        <taxon>Bacillati</taxon>
        <taxon>Cyanobacteriota</taxon>
        <taxon>Cyanophyceae</taxon>
        <taxon>Synechococcales</taxon>
        <taxon>Synechococcaceae</taxon>
        <taxon>Synechococcus</taxon>
    </lineage>
</organism>
<dbReference type="Proteomes" id="UP000035054">
    <property type="component" value="Unassembled WGS sequence"/>
</dbReference>
<dbReference type="EMBL" id="JXUO01000325">
    <property type="protein sequence ID" value="KKZ10354.1"/>
    <property type="molecule type" value="Genomic_DNA"/>
</dbReference>
<reference evidence="1 2" key="1">
    <citation type="submission" date="2015-01" db="EMBL/GenBank/DDBJ databases">
        <title>Lifestyle Evolution in Cyanobacterial Symbionts of Sponges.</title>
        <authorList>
            <person name="Burgsdorf I."/>
            <person name="Slaby B.M."/>
            <person name="Handley K.M."/>
            <person name="Haber M."/>
            <person name="Blom J."/>
            <person name="Marshall C.W."/>
            <person name="Gilbert J.A."/>
            <person name="Hentschel U."/>
            <person name="Steindler L."/>
        </authorList>
    </citation>
    <scope>NUCLEOTIDE SEQUENCE [LARGE SCALE GENOMIC DNA]</scope>
    <source>
        <strain evidence="1">142</strain>
    </source>
</reference>
<evidence type="ECO:0000313" key="2">
    <source>
        <dbReference type="Proteomes" id="UP000035054"/>
    </source>
</evidence>
<protein>
    <submittedName>
        <fullName evidence="1">Uncharacterized protein</fullName>
    </submittedName>
</protein>
<proteinExistence type="predicted"/>
<feature type="non-terminal residue" evidence="1">
    <location>
        <position position="61"/>
    </location>
</feature>
<dbReference type="AlphaFoldDB" id="A0A6N3X3E3"/>
<accession>A0A6N3X3E3</accession>
<name>A0A6N3X3E3_9SYNE</name>